<reference evidence="6 7" key="1">
    <citation type="submission" date="2024-11" db="EMBL/GenBank/DDBJ databases">
        <title>Adaptive evolution of stress response genes in parasites aligns with host niche diversity.</title>
        <authorList>
            <person name="Hahn C."/>
            <person name="Resl P."/>
        </authorList>
    </citation>
    <scope>NUCLEOTIDE SEQUENCE [LARGE SCALE GENOMIC DNA]</scope>
    <source>
        <strain evidence="6">EGGRZ-B1_66</strain>
        <tissue evidence="6">Body</tissue>
    </source>
</reference>
<dbReference type="InterPro" id="IPR006762">
    <property type="entry name" value="Gtr1_RagA"/>
</dbReference>
<keyword evidence="7" id="KW-1185">Reference proteome</keyword>
<protein>
    <recommendedName>
        <fullName evidence="8">Ras-related GTP-binding protein</fullName>
    </recommendedName>
</protein>
<evidence type="ECO:0000256" key="5">
    <source>
        <dbReference type="RuleBase" id="RU367014"/>
    </source>
</evidence>
<accession>A0ABD2Q676</accession>
<evidence type="ECO:0000256" key="1">
    <source>
        <dbReference type="ARBA" id="ARBA00007756"/>
    </source>
</evidence>
<comment type="similarity">
    <text evidence="1 5">Belongs to the GTR/RAG GTP-binding protein family.</text>
</comment>
<dbReference type="Pfam" id="PF04670">
    <property type="entry name" value="Gtr1_RagA"/>
    <property type="match status" value="1"/>
</dbReference>
<dbReference type="EMBL" id="JBJKFK010001063">
    <property type="protein sequence ID" value="KAL3314216.1"/>
    <property type="molecule type" value="Genomic_DNA"/>
</dbReference>
<dbReference type="PANTHER" id="PTHR11259:SF2">
    <property type="entry name" value="GH16429P"/>
    <property type="match status" value="1"/>
</dbReference>
<evidence type="ECO:0000313" key="7">
    <source>
        <dbReference type="Proteomes" id="UP001626550"/>
    </source>
</evidence>
<dbReference type="PROSITE" id="PS50817">
    <property type="entry name" value="INTEIN_N_TER"/>
    <property type="match status" value="1"/>
</dbReference>
<evidence type="ECO:0000256" key="3">
    <source>
        <dbReference type="ARBA" id="ARBA00023134"/>
    </source>
</evidence>
<organism evidence="6 7">
    <name type="scientific">Cichlidogyrus casuarinus</name>
    <dbReference type="NCBI Taxonomy" id="1844966"/>
    <lineage>
        <taxon>Eukaryota</taxon>
        <taxon>Metazoa</taxon>
        <taxon>Spiralia</taxon>
        <taxon>Lophotrochozoa</taxon>
        <taxon>Platyhelminthes</taxon>
        <taxon>Monogenea</taxon>
        <taxon>Monopisthocotylea</taxon>
        <taxon>Dactylogyridea</taxon>
        <taxon>Ancyrocephalidae</taxon>
        <taxon>Cichlidogyrus</taxon>
    </lineage>
</organism>
<keyword evidence="2 5" id="KW-0547">Nucleotide-binding</keyword>
<gene>
    <name evidence="6" type="ORF">Ciccas_007164</name>
</gene>
<dbReference type="Gene3D" id="3.30.450.190">
    <property type="match status" value="1"/>
</dbReference>
<sequence length="321" mass="36095">MSPSDTRGLESTSGVVRQPVSHSTFINFPFCYDVPGQKDRFDVFIEKGIVDPLTAVIFVIDANNEYVDALSRLNSMLQLAYAHNLNPKIEVFIHKVDCLTEDEKVGIQREITDRINSFNDEHYSQKQINAFHEHSPISIGYNLTTIYDHSIFEAFSKVVQKLIPDLEDLEHLLNTFINSCLIDKVFILDVGTKIYLATDSMSADMCSYELCCDMIDIVGGISAIYSKCSSDPKTPKKLSPTSLALNSFHSNPSFELAGASIIEGTYSLIQLDTRFVLYMRGLNEFMVLVCLIKEEAMDKIGIINYNFQILKTGLNKVLEIA</sequence>
<dbReference type="Gene3D" id="3.40.50.300">
    <property type="entry name" value="P-loop containing nucleotide triphosphate hydrolases"/>
    <property type="match status" value="1"/>
</dbReference>
<dbReference type="PANTHER" id="PTHR11259">
    <property type="entry name" value="RAS-RELATED GTP BINDING RAG/GTR YEAST"/>
    <property type="match status" value="1"/>
</dbReference>
<dbReference type="GO" id="GO:0005525">
    <property type="term" value="F:GTP binding"/>
    <property type="evidence" value="ECO:0007669"/>
    <property type="project" value="UniProtKB-UniRule"/>
</dbReference>
<dbReference type="Proteomes" id="UP001626550">
    <property type="component" value="Unassembled WGS sequence"/>
</dbReference>
<dbReference type="InterPro" id="IPR027417">
    <property type="entry name" value="P-loop_NTPase"/>
</dbReference>
<keyword evidence="3 5" id="KW-0342">GTP-binding</keyword>
<dbReference type="SUPFAM" id="SSF52540">
    <property type="entry name" value="P-loop containing nucleoside triphosphate hydrolases"/>
    <property type="match status" value="1"/>
</dbReference>
<name>A0ABD2Q676_9PLAT</name>
<evidence type="ECO:0008006" key="8">
    <source>
        <dbReference type="Google" id="ProtNLM"/>
    </source>
</evidence>
<dbReference type="AlphaFoldDB" id="A0ABD2Q676"/>
<comment type="caution">
    <text evidence="6">The sequence shown here is derived from an EMBL/GenBank/DDBJ whole genome shotgun (WGS) entry which is preliminary data.</text>
</comment>
<evidence type="ECO:0000256" key="2">
    <source>
        <dbReference type="ARBA" id="ARBA00022741"/>
    </source>
</evidence>
<evidence type="ECO:0000313" key="6">
    <source>
        <dbReference type="EMBL" id="KAL3314216.1"/>
    </source>
</evidence>
<proteinExistence type="inferred from homology"/>
<evidence type="ECO:0000256" key="4">
    <source>
        <dbReference type="ARBA" id="ARBA00049117"/>
    </source>
</evidence>
<dbReference type="InterPro" id="IPR006141">
    <property type="entry name" value="Intein_N"/>
</dbReference>
<comment type="catalytic activity">
    <reaction evidence="4">
        <text>GTP + H2O = GDP + phosphate + H(+)</text>
        <dbReference type="Rhea" id="RHEA:19669"/>
        <dbReference type="ChEBI" id="CHEBI:15377"/>
        <dbReference type="ChEBI" id="CHEBI:15378"/>
        <dbReference type="ChEBI" id="CHEBI:37565"/>
        <dbReference type="ChEBI" id="CHEBI:43474"/>
        <dbReference type="ChEBI" id="CHEBI:58189"/>
    </reaction>
    <physiologicalReaction direction="left-to-right" evidence="4">
        <dbReference type="Rhea" id="RHEA:19670"/>
    </physiologicalReaction>
</comment>